<accession>A0A8T1U7Z8</accession>
<name>A0A8T1U7Z8_9STRA</name>
<sequence>MQHLDATSASCHDGDREEGVYRTLMNIEELRAVFQLPTYSLIAEGLLSNFQPPRGPAVNMKDINHLSD</sequence>
<evidence type="ECO:0000313" key="2">
    <source>
        <dbReference type="Proteomes" id="UP000688947"/>
    </source>
</evidence>
<gene>
    <name evidence="1" type="ORF">JG687_00011121</name>
</gene>
<organism evidence="1 2">
    <name type="scientific">Phytophthora cactorum</name>
    <dbReference type="NCBI Taxonomy" id="29920"/>
    <lineage>
        <taxon>Eukaryota</taxon>
        <taxon>Sar</taxon>
        <taxon>Stramenopiles</taxon>
        <taxon>Oomycota</taxon>
        <taxon>Peronosporomycetes</taxon>
        <taxon>Peronosporales</taxon>
        <taxon>Peronosporaceae</taxon>
        <taxon>Phytophthora</taxon>
    </lineage>
</organism>
<dbReference type="AlphaFoldDB" id="A0A8T1U7Z8"/>
<evidence type="ECO:0000313" key="1">
    <source>
        <dbReference type="EMBL" id="KAG6955571.1"/>
    </source>
</evidence>
<dbReference type="OrthoDB" id="116537at2759"/>
<dbReference type="VEuPathDB" id="FungiDB:PC110_g1252"/>
<dbReference type="Proteomes" id="UP000688947">
    <property type="component" value="Unassembled WGS sequence"/>
</dbReference>
<proteinExistence type="predicted"/>
<comment type="caution">
    <text evidence="1">The sequence shown here is derived from an EMBL/GenBank/DDBJ whole genome shotgun (WGS) entry which is preliminary data.</text>
</comment>
<dbReference type="EMBL" id="JAENGZ010000665">
    <property type="protein sequence ID" value="KAG6955571.1"/>
    <property type="molecule type" value="Genomic_DNA"/>
</dbReference>
<reference evidence="1" key="1">
    <citation type="submission" date="2021-01" db="EMBL/GenBank/DDBJ databases">
        <title>Phytophthora aleatoria, a newly-described species from Pinus radiata is distinct from Phytophthora cactorum isolates based on comparative genomics.</title>
        <authorList>
            <person name="Mcdougal R."/>
            <person name="Panda P."/>
            <person name="Williams N."/>
            <person name="Studholme D.J."/>
        </authorList>
    </citation>
    <scope>NUCLEOTIDE SEQUENCE</scope>
    <source>
        <strain evidence="1">NZFS 3830</strain>
    </source>
</reference>
<protein>
    <submittedName>
        <fullName evidence="1">Uncharacterized protein</fullName>
    </submittedName>
</protein>